<sequence length="216" mass="23132">MVLEAPAHLSTKVADGGRGSRTSEHQGADGAQSSRTSEPPRCRRLLLQKERDRDDSFIVGFGIGEGLGSSFSYILGCLIGTNRRSTAENLTGGGGHRRPGMRWADTFFSPTLPGPTGAKVADGARGSRTFEPPRYRCSSGLRRIRGTKVPVLREAPAHSSYQGAGCGELPNVSEMGIVCFGPIPLSDLVFLTENFVIGPKKYKKPNVGSMKYGMMA</sequence>
<evidence type="ECO:0000256" key="1">
    <source>
        <dbReference type="SAM" id="MobiDB-lite"/>
    </source>
</evidence>
<feature type="region of interest" description="Disordered" evidence="1">
    <location>
        <begin position="1"/>
        <end position="41"/>
    </location>
</feature>
<gene>
    <name evidence="2" type="ORF">Godav_029102</name>
</gene>
<name>A0A7J8TDR5_GOSDV</name>
<evidence type="ECO:0000313" key="2">
    <source>
        <dbReference type="EMBL" id="MBA0636310.1"/>
    </source>
</evidence>
<evidence type="ECO:0000313" key="3">
    <source>
        <dbReference type="Proteomes" id="UP000593561"/>
    </source>
</evidence>
<feature type="non-terminal residue" evidence="2">
    <location>
        <position position="1"/>
    </location>
</feature>
<dbReference type="Proteomes" id="UP000593561">
    <property type="component" value="Unassembled WGS sequence"/>
</dbReference>
<comment type="caution">
    <text evidence="2">The sequence shown here is derived from an EMBL/GenBank/DDBJ whole genome shotgun (WGS) entry which is preliminary data.</text>
</comment>
<dbReference type="EMBL" id="JABFAC010245277">
    <property type="protein sequence ID" value="MBA0636310.1"/>
    <property type="molecule type" value="Genomic_DNA"/>
</dbReference>
<keyword evidence="3" id="KW-1185">Reference proteome</keyword>
<dbReference type="AlphaFoldDB" id="A0A7J8TDR5"/>
<accession>A0A7J8TDR5</accession>
<organism evidence="2 3">
    <name type="scientific">Gossypium davidsonii</name>
    <name type="common">Davidson's cotton</name>
    <name type="synonym">Gossypium klotzschianum subsp. davidsonii</name>
    <dbReference type="NCBI Taxonomy" id="34287"/>
    <lineage>
        <taxon>Eukaryota</taxon>
        <taxon>Viridiplantae</taxon>
        <taxon>Streptophyta</taxon>
        <taxon>Embryophyta</taxon>
        <taxon>Tracheophyta</taxon>
        <taxon>Spermatophyta</taxon>
        <taxon>Magnoliopsida</taxon>
        <taxon>eudicotyledons</taxon>
        <taxon>Gunneridae</taxon>
        <taxon>Pentapetalae</taxon>
        <taxon>rosids</taxon>
        <taxon>malvids</taxon>
        <taxon>Malvales</taxon>
        <taxon>Malvaceae</taxon>
        <taxon>Malvoideae</taxon>
        <taxon>Gossypium</taxon>
    </lineage>
</organism>
<protein>
    <submittedName>
        <fullName evidence="2">Uncharacterized protein</fullName>
    </submittedName>
</protein>
<proteinExistence type="predicted"/>
<reference evidence="2 3" key="1">
    <citation type="journal article" date="2019" name="Genome Biol. Evol.">
        <title>Insights into the evolution of the New World diploid cottons (Gossypium, subgenus Houzingenia) based on genome sequencing.</title>
        <authorList>
            <person name="Grover C.E."/>
            <person name="Arick M.A. 2nd"/>
            <person name="Thrash A."/>
            <person name="Conover J.L."/>
            <person name="Sanders W.S."/>
            <person name="Peterson D.G."/>
            <person name="Frelichowski J.E."/>
            <person name="Scheffler J.A."/>
            <person name="Scheffler B.E."/>
            <person name="Wendel J.F."/>
        </authorList>
    </citation>
    <scope>NUCLEOTIDE SEQUENCE [LARGE SCALE GENOMIC DNA]</scope>
    <source>
        <strain evidence="2">27</strain>
        <tissue evidence="2">Leaf</tissue>
    </source>
</reference>